<organism evidence="1 2">
    <name type="scientific">Streptomyces sulfonofaciens</name>
    <dbReference type="NCBI Taxonomy" id="68272"/>
    <lineage>
        <taxon>Bacteria</taxon>
        <taxon>Bacillati</taxon>
        <taxon>Actinomycetota</taxon>
        <taxon>Actinomycetes</taxon>
        <taxon>Kitasatosporales</taxon>
        <taxon>Streptomycetaceae</taxon>
        <taxon>Streptomyces</taxon>
    </lineage>
</organism>
<dbReference type="SUPFAM" id="SSF53335">
    <property type="entry name" value="S-adenosyl-L-methionine-dependent methyltransferases"/>
    <property type="match status" value="1"/>
</dbReference>
<gene>
    <name evidence="1" type="ORF">GCM10018793_17860</name>
</gene>
<dbReference type="Proteomes" id="UP000603708">
    <property type="component" value="Unassembled WGS sequence"/>
</dbReference>
<keyword evidence="2" id="KW-1185">Reference proteome</keyword>
<evidence type="ECO:0008006" key="3">
    <source>
        <dbReference type="Google" id="ProtNLM"/>
    </source>
</evidence>
<sequence length="268" mass="29039">MTGVESSVPRIDTSRPHSARVYDWLLDGKDNYPVDEELGKQILSLSPMAKQGAKDNRAFMRRATSWLVRRAGLRQFLDVGTGIPTEPNLHQIAQAGAPDARVVYVDNDPIVLAHAGALLHGTAEGVTEYVEADVRDPRSIVEQARRILDFDEPIALSLIALLHFVTDEEGALDHVGALLDALPAGSHLVLSQLTADLHGADMQQAVDVYAQGGIALVNRSRAEVERFFTGLDLVDPGLVLIGQWHPELADEEPHGGLAPMYGGVARKP</sequence>
<proteinExistence type="predicted"/>
<dbReference type="Pfam" id="PF04672">
    <property type="entry name" value="Methyltransf_19"/>
    <property type="match status" value="1"/>
</dbReference>
<evidence type="ECO:0000313" key="1">
    <source>
        <dbReference type="EMBL" id="GHH75172.1"/>
    </source>
</evidence>
<dbReference type="AlphaFoldDB" id="A0A919FZ26"/>
<reference evidence="1" key="1">
    <citation type="journal article" date="2014" name="Int. J. Syst. Evol. Microbiol.">
        <title>Complete genome sequence of Corynebacterium casei LMG S-19264T (=DSM 44701T), isolated from a smear-ripened cheese.</title>
        <authorList>
            <consortium name="US DOE Joint Genome Institute (JGI-PGF)"/>
            <person name="Walter F."/>
            <person name="Albersmeier A."/>
            <person name="Kalinowski J."/>
            <person name="Ruckert C."/>
        </authorList>
    </citation>
    <scope>NUCLEOTIDE SEQUENCE</scope>
    <source>
        <strain evidence="1">JCM 5069</strain>
    </source>
</reference>
<name>A0A919FZ26_9ACTN</name>
<reference evidence="1" key="2">
    <citation type="submission" date="2020-09" db="EMBL/GenBank/DDBJ databases">
        <authorList>
            <person name="Sun Q."/>
            <person name="Ohkuma M."/>
        </authorList>
    </citation>
    <scope>NUCLEOTIDE SEQUENCE</scope>
    <source>
        <strain evidence="1">JCM 5069</strain>
    </source>
</reference>
<dbReference type="EMBL" id="BNCD01000004">
    <property type="protein sequence ID" value="GHH75172.1"/>
    <property type="molecule type" value="Genomic_DNA"/>
</dbReference>
<comment type="caution">
    <text evidence="1">The sequence shown here is derived from an EMBL/GenBank/DDBJ whole genome shotgun (WGS) entry which is preliminary data.</text>
</comment>
<dbReference type="Gene3D" id="3.40.50.150">
    <property type="entry name" value="Vaccinia Virus protein VP39"/>
    <property type="match status" value="1"/>
</dbReference>
<dbReference type="InterPro" id="IPR006764">
    <property type="entry name" value="SAM_dep_MeTrfase_SAV2177_type"/>
</dbReference>
<evidence type="ECO:0000313" key="2">
    <source>
        <dbReference type="Proteomes" id="UP000603708"/>
    </source>
</evidence>
<protein>
    <recommendedName>
        <fullName evidence="3">SAM-dependent methyltransferase</fullName>
    </recommendedName>
</protein>
<dbReference type="RefSeq" id="WP_189930391.1">
    <property type="nucleotide sequence ID" value="NZ_BNCD01000004.1"/>
</dbReference>
<dbReference type="PIRSF" id="PIRSF017393">
    <property type="entry name" value="MTase_SAV2177"/>
    <property type="match status" value="1"/>
</dbReference>
<accession>A0A919FZ26</accession>
<dbReference type="InterPro" id="IPR029063">
    <property type="entry name" value="SAM-dependent_MTases_sf"/>
</dbReference>